<reference evidence="3 4" key="1">
    <citation type="submission" date="2019-10" db="EMBL/GenBank/DDBJ databases">
        <title>A soil myxobacterium in the family Polyangiaceae.</title>
        <authorList>
            <person name="Li Y."/>
            <person name="Wang J."/>
        </authorList>
    </citation>
    <scope>NUCLEOTIDE SEQUENCE [LARGE SCALE GENOMIC DNA]</scope>
    <source>
        <strain evidence="3 4">DSM 14734</strain>
    </source>
</reference>
<accession>A0A6N7Q700</accession>
<name>A0A6N7Q700_9BACT</name>
<dbReference type="GO" id="GO:0006508">
    <property type="term" value="P:proteolysis"/>
    <property type="evidence" value="ECO:0007669"/>
    <property type="project" value="InterPro"/>
</dbReference>
<evidence type="ECO:0000256" key="1">
    <source>
        <dbReference type="SAM" id="SignalP"/>
    </source>
</evidence>
<protein>
    <recommendedName>
        <fullName evidence="2">Peptidase C1A papain C-terminal domain-containing protein</fullName>
    </recommendedName>
</protein>
<dbReference type="Pfam" id="PF00112">
    <property type="entry name" value="Peptidase_C1"/>
    <property type="match status" value="1"/>
</dbReference>
<feature type="domain" description="Peptidase C1A papain C-terminal" evidence="2">
    <location>
        <begin position="101"/>
        <end position="314"/>
    </location>
</feature>
<dbReference type="SUPFAM" id="SSF54001">
    <property type="entry name" value="Cysteine proteinases"/>
    <property type="match status" value="1"/>
</dbReference>
<dbReference type="InterPro" id="IPR038765">
    <property type="entry name" value="Papain-like_cys_pep_sf"/>
</dbReference>
<dbReference type="RefSeq" id="WP_153825264.1">
    <property type="nucleotide sequence ID" value="NZ_WJIE01000034.1"/>
</dbReference>
<dbReference type="Gene3D" id="3.90.70.10">
    <property type="entry name" value="Cysteine proteinases"/>
    <property type="match status" value="1"/>
</dbReference>
<comment type="caution">
    <text evidence="3">The sequence shown here is derived from an EMBL/GenBank/DDBJ whole genome shotgun (WGS) entry which is preliminary data.</text>
</comment>
<dbReference type="AlphaFoldDB" id="A0A6N7Q700"/>
<dbReference type="CDD" id="cd02619">
    <property type="entry name" value="Peptidase_C1"/>
    <property type="match status" value="1"/>
</dbReference>
<evidence type="ECO:0000313" key="4">
    <source>
        <dbReference type="Proteomes" id="UP000440224"/>
    </source>
</evidence>
<sequence>MQKTALATGSLLLGLVIWSAACDNPDCSKDTDCKGNRLCIDGACTDDTETPNPSGGSGGSPGSTRCRDIGGGQVICLQESNPGPSEGEILLGTVPAPPGPLPASASLKLDGFTVPNQGSCGSCAAFATRSAMGIRAVTQASEFVDFSPAHIWHIAGYGSDDCIQGSSIHHIFYENQEAGAHVVPASTWLYDPWNPESSLDAVPSADVLLSAGVAYIGEFVTVSPKSVNELKYAIVQGWAPVIGVPVFWDDWEDFDVSGEGAAGEPDSNHAITVVSYDDAAQRFTFVNSWGTGWGNSGTATMSYEFVAQYSMGGTAVQNLTYKGVGGCGDGVCGNGETQSSCCKDCGCPTGAGCQGGICVPGSSCGDGTAAPEEACDGNDFKGKTCGSLGYQSGTLSCHADCSLNTSGCCNNECVAGATQCANSDAQQTCGNYDADTCMEWGALTTCPCVGNACATQQCNNGVKEGSEVCDGFDLGGATCQGQGYDNGTLACNGTCTGYSSSGCCSNQCTPGTTTCSNGVVQSCGNYDPDACYELATIDTCKNGQICIGPGCGCPSGNSGRFEVVDYVYPNFGPVGCSGDGTLKLKASAAMIQPTVLRVYVRKADDSSFSTPGTLTLYVGTGPTCPNPPNVIKTSVPIVTGSTEQKIDLTVDPYGAAWALNETKQFWVGKDEGGFQSWRATNTVSVKRKCIP</sequence>
<feature type="signal peptide" evidence="1">
    <location>
        <begin position="1"/>
        <end position="21"/>
    </location>
</feature>
<keyword evidence="4" id="KW-1185">Reference proteome</keyword>
<dbReference type="PROSITE" id="PS51257">
    <property type="entry name" value="PROKAR_LIPOPROTEIN"/>
    <property type="match status" value="1"/>
</dbReference>
<dbReference type="SMART" id="SM00645">
    <property type="entry name" value="Pept_C1"/>
    <property type="match status" value="1"/>
</dbReference>
<keyword evidence="1" id="KW-0732">Signal</keyword>
<dbReference type="InterPro" id="IPR000668">
    <property type="entry name" value="Peptidase_C1A_C"/>
</dbReference>
<evidence type="ECO:0000313" key="3">
    <source>
        <dbReference type="EMBL" id="MRG98495.1"/>
    </source>
</evidence>
<evidence type="ECO:0000259" key="2">
    <source>
        <dbReference type="SMART" id="SM00645"/>
    </source>
</evidence>
<dbReference type="EMBL" id="WJIE01000034">
    <property type="protein sequence ID" value="MRG98495.1"/>
    <property type="molecule type" value="Genomic_DNA"/>
</dbReference>
<dbReference type="OrthoDB" id="5318987at2"/>
<proteinExistence type="predicted"/>
<dbReference type="GO" id="GO:0008234">
    <property type="term" value="F:cysteine-type peptidase activity"/>
    <property type="evidence" value="ECO:0007669"/>
    <property type="project" value="InterPro"/>
</dbReference>
<gene>
    <name evidence="3" type="ORF">GF068_42260</name>
</gene>
<dbReference type="Proteomes" id="UP000440224">
    <property type="component" value="Unassembled WGS sequence"/>
</dbReference>
<organism evidence="3 4">
    <name type="scientific">Polyangium spumosum</name>
    <dbReference type="NCBI Taxonomy" id="889282"/>
    <lineage>
        <taxon>Bacteria</taxon>
        <taxon>Pseudomonadati</taxon>
        <taxon>Myxococcota</taxon>
        <taxon>Polyangia</taxon>
        <taxon>Polyangiales</taxon>
        <taxon>Polyangiaceae</taxon>
        <taxon>Polyangium</taxon>
    </lineage>
</organism>
<feature type="chain" id="PRO_5026984124" description="Peptidase C1A papain C-terminal domain-containing protein" evidence="1">
    <location>
        <begin position="22"/>
        <end position="691"/>
    </location>
</feature>